<organism evidence="1 2">
    <name type="scientific">Pavo cristatus</name>
    <name type="common">Indian peafowl</name>
    <name type="synonym">Blue peafowl</name>
    <dbReference type="NCBI Taxonomy" id="9049"/>
    <lineage>
        <taxon>Eukaryota</taxon>
        <taxon>Metazoa</taxon>
        <taxon>Chordata</taxon>
        <taxon>Craniata</taxon>
        <taxon>Vertebrata</taxon>
        <taxon>Euteleostomi</taxon>
        <taxon>Archelosauria</taxon>
        <taxon>Archosauria</taxon>
        <taxon>Dinosauria</taxon>
        <taxon>Saurischia</taxon>
        <taxon>Theropoda</taxon>
        <taxon>Coelurosauria</taxon>
        <taxon>Aves</taxon>
        <taxon>Neognathae</taxon>
        <taxon>Galloanserae</taxon>
        <taxon>Galliformes</taxon>
        <taxon>Phasianidae</taxon>
        <taxon>Phasianinae</taxon>
        <taxon>Pavo</taxon>
    </lineage>
</organism>
<name>A0A8C9FVP0_PAVCR</name>
<dbReference type="Ensembl" id="ENSPSTT00000022569.1">
    <property type="protein sequence ID" value="ENSPSTP00000021500.1"/>
    <property type="gene ID" value="ENSPSTG00000015686.1"/>
</dbReference>
<keyword evidence="2" id="KW-1185">Reference proteome</keyword>
<evidence type="ECO:0000313" key="1">
    <source>
        <dbReference type="Ensembl" id="ENSPSTP00000021500.1"/>
    </source>
</evidence>
<reference evidence="1" key="2">
    <citation type="submission" date="2025-09" db="UniProtKB">
        <authorList>
            <consortium name="Ensembl"/>
        </authorList>
    </citation>
    <scope>IDENTIFICATION</scope>
</reference>
<reference evidence="1" key="1">
    <citation type="submission" date="2025-08" db="UniProtKB">
        <authorList>
            <consortium name="Ensembl"/>
        </authorList>
    </citation>
    <scope>IDENTIFICATION</scope>
</reference>
<dbReference type="AlphaFoldDB" id="A0A8C9FVP0"/>
<protein>
    <submittedName>
        <fullName evidence="1">Uncharacterized protein</fullName>
    </submittedName>
</protein>
<evidence type="ECO:0000313" key="2">
    <source>
        <dbReference type="Proteomes" id="UP000694428"/>
    </source>
</evidence>
<proteinExistence type="predicted"/>
<accession>A0A8C9FVP0</accession>
<dbReference type="Proteomes" id="UP000694428">
    <property type="component" value="Unplaced"/>
</dbReference>
<sequence>LKLPPDRGAHELFGYVGIEAVLEQMKVKTMKMGFEFNIMVVGE</sequence>